<name>A0A0D0KL11_AGRTU</name>
<evidence type="ECO:0000313" key="2">
    <source>
        <dbReference type="EMBL" id="KIP97640.1"/>
    </source>
</evidence>
<comment type="caution">
    <text evidence="2">The sequence shown here is derived from an EMBL/GenBank/DDBJ whole genome shotgun (WGS) entry which is preliminary data.</text>
</comment>
<dbReference type="AlphaFoldDB" id="A0A0D0KL11"/>
<protein>
    <submittedName>
        <fullName evidence="2">Uncharacterized protein</fullName>
    </submittedName>
</protein>
<keyword evidence="1" id="KW-0812">Transmembrane</keyword>
<keyword evidence="1" id="KW-0472">Membrane</keyword>
<feature type="transmembrane region" description="Helical" evidence="1">
    <location>
        <begin position="23"/>
        <end position="44"/>
    </location>
</feature>
<feature type="transmembrane region" description="Helical" evidence="1">
    <location>
        <begin position="85"/>
        <end position="112"/>
    </location>
</feature>
<organism evidence="2 3">
    <name type="scientific">Agrobacterium tumefaciens</name>
    <dbReference type="NCBI Taxonomy" id="358"/>
    <lineage>
        <taxon>Bacteria</taxon>
        <taxon>Pseudomonadati</taxon>
        <taxon>Pseudomonadota</taxon>
        <taxon>Alphaproteobacteria</taxon>
        <taxon>Hyphomicrobiales</taxon>
        <taxon>Rhizobiaceae</taxon>
        <taxon>Rhizobium/Agrobacterium group</taxon>
        <taxon>Agrobacterium</taxon>
        <taxon>Agrobacterium tumefaciens complex</taxon>
    </lineage>
</organism>
<sequence>MSYPGTFGWAGFDNRESKPLREGFILCGGIAILCATCLQLVMFIRLSRRKDFGPLWESDLFSNKDHNAGDRILLKIGIFGEEMKAYFLTLVGRCHLFLFVAFALAAAAFGIATAHEVSVG</sequence>
<accession>A0A0D0KL11</accession>
<evidence type="ECO:0000313" key="3">
    <source>
        <dbReference type="Proteomes" id="UP000035017"/>
    </source>
</evidence>
<dbReference type="EMBL" id="JXQV01000054">
    <property type="protein sequence ID" value="KIP97640.1"/>
    <property type="molecule type" value="Genomic_DNA"/>
</dbReference>
<keyword evidence="1" id="KW-1133">Transmembrane helix</keyword>
<reference evidence="2 3" key="1">
    <citation type="submission" date="2014-12" db="EMBL/GenBank/DDBJ databases">
        <title>16Stimator: statistical estimation of ribosomal gene copy numbers from draft genome assemblies.</title>
        <authorList>
            <person name="Perisin M.A."/>
            <person name="Vetter M."/>
            <person name="Gilbert J.A."/>
            <person name="Bergelson J."/>
        </authorList>
    </citation>
    <scope>NUCLEOTIDE SEQUENCE [LARGE SCALE GENOMIC DNA]</scope>
    <source>
        <strain evidence="2 3">MEJ076</strain>
    </source>
</reference>
<proteinExistence type="predicted"/>
<dbReference type="Proteomes" id="UP000035017">
    <property type="component" value="Unassembled WGS sequence"/>
</dbReference>
<gene>
    <name evidence="2" type="ORF">RU07_23835</name>
</gene>
<evidence type="ECO:0000256" key="1">
    <source>
        <dbReference type="SAM" id="Phobius"/>
    </source>
</evidence>